<keyword evidence="1" id="KW-0472">Membrane</keyword>
<proteinExistence type="predicted"/>
<feature type="domain" description="DUF58" evidence="2">
    <location>
        <begin position="194"/>
        <end position="352"/>
    </location>
</feature>
<dbReference type="InterPro" id="IPR002881">
    <property type="entry name" value="DUF58"/>
</dbReference>
<evidence type="ECO:0000256" key="1">
    <source>
        <dbReference type="SAM" id="Phobius"/>
    </source>
</evidence>
<dbReference type="PANTHER" id="PTHR33608:SF6">
    <property type="entry name" value="BLL2464 PROTEIN"/>
    <property type="match status" value="1"/>
</dbReference>
<evidence type="ECO:0000259" key="2">
    <source>
        <dbReference type="Pfam" id="PF01882"/>
    </source>
</evidence>
<evidence type="ECO:0000313" key="4">
    <source>
        <dbReference type="Proteomes" id="UP000705823"/>
    </source>
</evidence>
<comment type="caution">
    <text evidence="3">The sequence shown here is derived from an EMBL/GenBank/DDBJ whole genome shotgun (WGS) entry which is preliminary data.</text>
</comment>
<dbReference type="RefSeq" id="WP_142978137.1">
    <property type="nucleotide sequence ID" value="NZ_RKLU01000001.1"/>
</dbReference>
<gene>
    <name evidence="3" type="ORF">EGH24_00020</name>
</gene>
<dbReference type="AlphaFoldDB" id="A0A8J8TD74"/>
<organism evidence="3 4">
    <name type="scientific">Halonotius terrestris</name>
    <dbReference type="NCBI Taxonomy" id="2487750"/>
    <lineage>
        <taxon>Archaea</taxon>
        <taxon>Methanobacteriati</taxon>
        <taxon>Methanobacteriota</taxon>
        <taxon>Stenosarchaea group</taxon>
        <taxon>Halobacteria</taxon>
        <taxon>Halobacteriales</taxon>
        <taxon>Haloferacaceae</taxon>
        <taxon>Halonotius</taxon>
    </lineage>
</organism>
<dbReference type="EMBL" id="RKLU01000001">
    <property type="protein sequence ID" value="TQQ83231.1"/>
    <property type="molecule type" value="Genomic_DNA"/>
</dbReference>
<accession>A0A8J8TD74</accession>
<dbReference type="Proteomes" id="UP000705823">
    <property type="component" value="Unassembled WGS sequence"/>
</dbReference>
<reference evidence="3" key="1">
    <citation type="submission" date="2019-02" db="EMBL/GenBank/DDBJ databases">
        <title>Halonotius sp. a new haloarchaeum isolated from saline soil.</title>
        <authorList>
            <person name="Duran-Viseras A."/>
            <person name="Sanchez-Porro C."/>
            <person name="Ventosa A."/>
        </authorList>
    </citation>
    <scope>NUCLEOTIDE SEQUENCE</scope>
    <source>
        <strain evidence="3">F15B</strain>
    </source>
</reference>
<dbReference type="OrthoDB" id="31512at2157"/>
<sequence length="417" mass="44797">MKHLSRWQGAMVGAILLTVLGVVIGLETLLLVALVAIGLVVLAEASPAPPAEYTVRRSLDTDRPTPGVPVTVTIEIDNDGDRMLPDLRVTEDLPEDVAVVSGTPSFATSLKPGGSASHSYEIIAPRGEFSFGEATVRRRNLAATFGAADHVTAEGTAEFTCETLLDRMPLRQQTIQFFGETPTDTGGSGLEFYSVREYRPGDPLSRIDWNQYARSGTLSTVEYRLEQAVTVVFVIDDRVAAHVDGIGGGPNSFDLSLYAAARGIVASIERGNRTGLATLTGSWVDPGADEGTRQRINDVLDTAATTDQAVATDGGTDRLLGRLPANAQVVVCSPLVDDEIVDAAERISAYGHAVSVLSPDMTTGLAVDELTPGQRVAGLQRRGRIERLRGRDIPVADWTLREPIMVELQRLQQRWSP</sequence>
<evidence type="ECO:0000313" key="3">
    <source>
        <dbReference type="EMBL" id="TQQ83231.1"/>
    </source>
</evidence>
<dbReference type="Pfam" id="PF01882">
    <property type="entry name" value="DUF58"/>
    <property type="match status" value="1"/>
</dbReference>
<keyword evidence="1" id="KW-1133">Transmembrane helix</keyword>
<dbReference type="PANTHER" id="PTHR33608">
    <property type="entry name" value="BLL2464 PROTEIN"/>
    <property type="match status" value="1"/>
</dbReference>
<protein>
    <submittedName>
        <fullName evidence="3">DUF58 domain-containing protein</fullName>
    </submittedName>
</protein>
<keyword evidence="4" id="KW-1185">Reference proteome</keyword>
<name>A0A8J8TD74_9EURY</name>
<feature type="transmembrane region" description="Helical" evidence="1">
    <location>
        <begin position="12"/>
        <end position="42"/>
    </location>
</feature>
<keyword evidence="1" id="KW-0812">Transmembrane</keyword>